<keyword evidence="3" id="KW-1185">Reference proteome</keyword>
<accession>A0A251QFX3</accession>
<dbReference type="InterPro" id="IPR008811">
    <property type="entry name" value="Glycosyl_hydrolases_36"/>
</dbReference>
<dbReference type="STRING" id="3760.A0A251QFX3"/>
<sequence length="193" mass="21054">MTVGAGICVEDGNLMVFGNKVLSDVHDNVVVTPASGGALTNGAFIGVQSDQIGSRRVFPIGKLDGLHFMCVFRFKLWWMTQRMGTSGQDVPFETQFLIVETKEGSDFGEGSKDGVDQSAVYTVFLPILEGDFRAVLQGNELNEIEICLESGDPAVAGCCGRCLFSDYGVEIRAARLVEGPRKPFNHRNRRLCL</sequence>
<name>A0A251QFX3_PRUPE</name>
<dbReference type="eggNOG" id="ENOG502QPVE">
    <property type="taxonomic scope" value="Eukaryota"/>
</dbReference>
<organism evidence="2 3">
    <name type="scientific">Prunus persica</name>
    <name type="common">Peach</name>
    <name type="synonym">Amygdalus persica</name>
    <dbReference type="NCBI Taxonomy" id="3760"/>
    <lineage>
        <taxon>Eukaryota</taxon>
        <taxon>Viridiplantae</taxon>
        <taxon>Streptophyta</taxon>
        <taxon>Embryophyta</taxon>
        <taxon>Tracheophyta</taxon>
        <taxon>Spermatophyta</taxon>
        <taxon>Magnoliopsida</taxon>
        <taxon>eudicotyledons</taxon>
        <taxon>Gunneridae</taxon>
        <taxon>Pentapetalae</taxon>
        <taxon>rosids</taxon>
        <taxon>fabids</taxon>
        <taxon>Rosales</taxon>
        <taxon>Rosaceae</taxon>
        <taxon>Amygdaloideae</taxon>
        <taxon>Amygdaleae</taxon>
        <taxon>Prunus</taxon>
    </lineage>
</organism>
<evidence type="ECO:0000313" key="2">
    <source>
        <dbReference type="EMBL" id="ONI21565.1"/>
    </source>
</evidence>
<dbReference type="Gramene" id="ONI21565">
    <property type="protein sequence ID" value="ONI21565"/>
    <property type="gene ID" value="PRUPE_2G073100"/>
</dbReference>
<dbReference type="EMBL" id="CM007652">
    <property type="protein sequence ID" value="ONI21565.1"/>
    <property type="molecule type" value="Genomic_DNA"/>
</dbReference>
<gene>
    <name evidence="2" type="ORF">PRUPE_2G073100</name>
</gene>
<evidence type="ECO:0008006" key="4">
    <source>
        <dbReference type="Google" id="ProtNLM"/>
    </source>
</evidence>
<proteinExistence type="predicted"/>
<dbReference type="Pfam" id="PF05691">
    <property type="entry name" value="Raffinose_syn"/>
    <property type="match status" value="1"/>
</dbReference>
<keyword evidence="1" id="KW-0119">Carbohydrate metabolism</keyword>
<reference evidence="2 3" key="1">
    <citation type="journal article" date="2013" name="Nat. Genet.">
        <title>The high-quality draft genome of peach (Prunus persica) identifies unique patterns of genetic diversity, domestication and genome evolution.</title>
        <authorList>
            <consortium name="International Peach Genome Initiative"/>
            <person name="Verde I."/>
            <person name="Abbott A.G."/>
            <person name="Scalabrin S."/>
            <person name="Jung S."/>
            <person name="Shu S."/>
            <person name="Marroni F."/>
            <person name="Zhebentyayeva T."/>
            <person name="Dettori M.T."/>
            <person name="Grimwood J."/>
            <person name="Cattonaro F."/>
            <person name="Zuccolo A."/>
            <person name="Rossini L."/>
            <person name="Jenkins J."/>
            <person name="Vendramin E."/>
            <person name="Meisel L.A."/>
            <person name="Decroocq V."/>
            <person name="Sosinski B."/>
            <person name="Prochnik S."/>
            <person name="Mitros T."/>
            <person name="Policriti A."/>
            <person name="Cipriani G."/>
            <person name="Dondini L."/>
            <person name="Ficklin S."/>
            <person name="Goodstein D.M."/>
            <person name="Xuan P."/>
            <person name="Del Fabbro C."/>
            <person name="Aramini V."/>
            <person name="Copetti D."/>
            <person name="Gonzalez S."/>
            <person name="Horner D.S."/>
            <person name="Falchi R."/>
            <person name="Lucas S."/>
            <person name="Mica E."/>
            <person name="Maldonado J."/>
            <person name="Lazzari B."/>
            <person name="Bielenberg D."/>
            <person name="Pirona R."/>
            <person name="Miculan M."/>
            <person name="Barakat A."/>
            <person name="Testolin R."/>
            <person name="Stella A."/>
            <person name="Tartarini S."/>
            <person name="Tonutti P."/>
            <person name="Arus P."/>
            <person name="Orellana A."/>
            <person name="Wells C."/>
            <person name="Main D."/>
            <person name="Vizzotto G."/>
            <person name="Silva H."/>
            <person name="Salamini F."/>
            <person name="Schmutz J."/>
            <person name="Morgante M."/>
            <person name="Rokhsar D.S."/>
        </authorList>
    </citation>
    <scope>NUCLEOTIDE SEQUENCE [LARGE SCALE GENOMIC DNA]</scope>
    <source>
        <strain evidence="3">cv. Nemared</strain>
    </source>
</reference>
<evidence type="ECO:0000313" key="3">
    <source>
        <dbReference type="Proteomes" id="UP000006882"/>
    </source>
</evidence>
<protein>
    <recommendedName>
        <fullName evidence="4">Galactinol--sucrose galactosyltransferase</fullName>
    </recommendedName>
</protein>
<dbReference type="PANTHER" id="PTHR31268:SF29">
    <property type="entry name" value="GALACTINOL--SUCROSE GALACTOSYLTRANSFERASE 1-RELATED"/>
    <property type="match status" value="1"/>
</dbReference>
<dbReference type="PANTHER" id="PTHR31268">
    <property type="match status" value="1"/>
</dbReference>
<evidence type="ECO:0000256" key="1">
    <source>
        <dbReference type="ARBA" id="ARBA00023277"/>
    </source>
</evidence>
<dbReference type="Proteomes" id="UP000006882">
    <property type="component" value="Chromosome G2"/>
</dbReference>
<dbReference type="AlphaFoldDB" id="A0A251QFX3"/>